<evidence type="ECO:0000256" key="5">
    <source>
        <dbReference type="SAM" id="MobiDB-lite"/>
    </source>
</evidence>
<organism evidence="9 10">
    <name type="scientific">Amylocarpus encephaloides</name>
    <dbReference type="NCBI Taxonomy" id="45428"/>
    <lineage>
        <taxon>Eukaryota</taxon>
        <taxon>Fungi</taxon>
        <taxon>Dikarya</taxon>
        <taxon>Ascomycota</taxon>
        <taxon>Pezizomycotina</taxon>
        <taxon>Leotiomycetes</taxon>
        <taxon>Helotiales</taxon>
        <taxon>Helotiales incertae sedis</taxon>
        <taxon>Amylocarpus</taxon>
    </lineage>
</organism>
<dbReference type="InterPro" id="IPR040007">
    <property type="entry name" value="Tho2"/>
</dbReference>
<dbReference type="EMBL" id="MU251651">
    <property type="protein sequence ID" value="KAG9230697.1"/>
    <property type="molecule type" value="Genomic_DNA"/>
</dbReference>
<feature type="compositionally biased region" description="Basic and acidic residues" evidence="5">
    <location>
        <begin position="1896"/>
        <end position="1910"/>
    </location>
</feature>
<feature type="region of interest" description="Disordered" evidence="5">
    <location>
        <begin position="549"/>
        <end position="579"/>
    </location>
</feature>
<evidence type="ECO:0000259" key="6">
    <source>
        <dbReference type="Pfam" id="PF11262"/>
    </source>
</evidence>
<dbReference type="InterPro" id="IPR032302">
    <property type="entry name" value="THOC2_N"/>
</dbReference>
<evidence type="ECO:0000313" key="10">
    <source>
        <dbReference type="Proteomes" id="UP000824998"/>
    </source>
</evidence>
<feature type="compositionally biased region" description="Polar residues" evidence="5">
    <location>
        <begin position="2075"/>
        <end position="2096"/>
    </location>
</feature>
<feature type="compositionally biased region" description="Basic and acidic residues" evidence="5">
    <location>
        <begin position="1761"/>
        <end position="1771"/>
    </location>
</feature>
<feature type="compositionally biased region" description="Basic and acidic residues" evidence="5">
    <location>
        <begin position="1690"/>
        <end position="1749"/>
    </location>
</feature>
<evidence type="ECO:0000259" key="8">
    <source>
        <dbReference type="Pfam" id="PF16134"/>
    </source>
</evidence>
<dbReference type="PANTHER" id="PTHR21597:SF0">
    <property type="entry name" value="THO COMPLEX SUBUNIT 2"/>
    <property type="match status" value="1"/>
</dbReference>
<feature type="compositionally biased region" description="Polar residues" evidence="5">
    <location>
        <begin position="2000"/>
        <end position="2018"/>
    </location>
</feature>
<comment type="subcellular location">
    <subcellularLocation>
        <location evidence="1">Nucleus</location>
    </subcellularLocation>
</comment>
<dbReference type="InterPro" id="IPR021418">
    <property type="entry name" value="THO_THOC2_C"/>
</dbReference>
<feature type="compositionally biased region" description="Basic and acidic residues" evidence="5">
    <location>
        <begin position="1829"/>
        <end position="1845"/>
    </location>
</feature>
<feature type="compositionally biased region" description="Polar residues" evidence="5">
    <location>
        <begin position="2104"/>
        <end position="2115"/>
    </location>
</feature>
<proteinExistence type="inferred from homology"/>
<protein>
    <recommendedName>
        <fullName evidence="3">THO complex subunit 2</fullName>
    </recommendedName>
</protein>
<feature type="domain" description="THO complex subunit 2 N-terminal" evidence="8">
    <location>
        <begin position="119"/>
        <end position="841"/>
    </location>
</feature>
<feature type="compositionally biased region" description="Basic and acidic residues" evidence="5">
    <location>
        <begin position="2216"/>
        <end position="2228"/>
    </location>
</feature>
<feature type="compositionally biased region" description="Pro residues" evidence="5">
    <location>
        <begin position="1986"/>
        <end position="1998"/>
    </location>
</feature>
<feature type="compositionally biased region" description="Low complexity" evidence="5">
    <location>
        <begin position="1532"/>
        <end position="1544"/>
    </location>
</feature>
<comment type="similarity">
    <text evidence="2">Belongs to the THOC2 family.</text>
</comment>
<reference evidence="9" key="1">
    <citation type="journal article" date="2021" name="IMA Fungus">
        <title>Genomic characterization of three marine fungi, including Emericellopsis atlantica sp. nov. with signatures of a generalist lifestyle and marine biomass degradation.</title>
        <authorList>
            <person name="Hagestad O.C."/>
            <person name="Hou L."/>
            <person name="Andersen J.H."/>
            <person name="Hansen E.H."/>
            <person name="Altermark B."/>
            <person name="Li C."/>
            <person name="Kuhnert E."/>
            <person name="Cox R.J."/>
            <person name="Crous P.W."/>
            <person name="Spatafora J.W."/>
            <person name="Lail K."/>
            <person name="Amirebrahimi M."/>
            <person name="Lipzen A."/>
            <person name="Pangilinan J."/>
            <person name="Andreopoulos W."/>
            <person name="Hayes R.D."/>
            <person name="Ng V."/>
            <person name="Grigoriev I.V."/>
            <person name="Jackson S.A."/>
            <person name="Sutton T.D.S."/>
            <person name="Dobson A.D.W."/>
            <person name="Rama T."/>
        </authorList>
    </citation>
    <scope>NUCLEOTIDE SEQUENCE</scope>
    <source>
        <strain evidence="9">TRa018bII</strain>
    </source>
</reference>
<evidence type="ECO:0000313" key="9">
    <source>
        <dbReference type="EMBL" id="KAG9230697.1"/>
    </source>
</evidence>
<feature type="compositionally biased region" description="Basic and acidic residues" evidence="5">
    <location>
        <begin position="554"/>
        <end position="565"/>
    </location>
</feature>
<comment type="caution">
    <text evidence="9">The sequence shown here is derived from an EMBL/GenBank/DDBJ whole genome shotgun (WGS) entry which is preliminary data.</text>
</comment>
<dbReference type="GO" id="GO:0006406">
    <property type="term" value="P:mRNA export from nucleus"/>
    <property type="evidence" value="ECO:0007669"/>
    <property type="project" value="InterPro"/>
</dbReference>
<dbReference type="OrthoDB" id="29024at2759"/>
<feature type="compositionally biased region" description="Basic and acidic residues" evidence="5">
    <location>
        <begin position="2239"/>
        <end position="2277"/>
    </location>
</feature>
<evidence type="ECO:0000256" key="2">
    <source>
        <dbReference type="ARBA" id="ARBA00007857"/>
    </source>
</evidence>
<feature type="compositionally biased region" description="Basic and acidic residues" evidence="5">
    <location>
        <begin position="2192"/>
        <end position="2207"/>
    </location>
</feature>
<evidence type="ECO:0000256" key="1">
    <source>
        <dbReference type="ARBA" id="ARBA00004123"/>
    </source>
</evidence>
<keyword evidence="10" id="KW-1185">Reference proteome</keyword>
<feature type="compositionally biased region" description="Pro residues" evidence="5">
    <location>
        <begin position="1658"/>
        <end position="1676"/>
    </location>
</feature>
<feature type="region of interest" description="Disordered" evidence="5">
    <location>
        <begin position="1620"/>
        <end position="2395"/>
    </location>
</feature>
<feature type="compositionally biased region" description="Pro residues" evidence="5">
    <location>
        <begin position="2173"/>
        <end position="2187"/>
    </location>
</feature>
<dbReference type="InterPro" id="IPR021726">
    <property type="entry name" value="THO_THOC2_N"/>
</dbReference>
<feature type="region of interest" description="Disordered" evidence="5">
    <location>
        <begin position="1520"/>
        <end position="1607"/>
    </location>
</feature>
<keyword evidence="4" id="KW-0539">Nucleus</keyword>
<dbReference type="Proteomes" id="UP000824998">
    <property type="component" value="Unassembled WGS sequence"/>
</dbReference>
<dbReference type="PANTHER" id="PTHR21597">
    <property type="entry name" value="THO2 PROTEIN"/>
    <property type="match status" value="1"/>
</dbReference>
<feature type="compositionally biased region" description="Low complexity" evidence="5">
    <location>
        <begin position="2019"/>
        <end position="2034"/>
    </location>
</feature>
<feature type="domain" description="THO complex subunitTHOC2 N-terminal" evidence="7">
    <location>
        <begin position="843"/>
        <end position="919"/>
    </location>
</feature>
<feature type="domain" description="THO complex subunitTHOC2 C-terminal" evidence="6">
    <location>
        <begin position="1197"/>
        <end position="1506"/>
    </location>
</feature>
<feature type="compositionally biased region" description="Low complexity" evidence="5">
    <location>
        <begin position="2045"/>
        <end position="2055"/>
    </location>
</feature>
<dbReference type="GO" id="GO:0000445">
    <property type="term" value="C:THO complex part of transcription export complex"/>
    <property type="evidence" value="ECO:0007669"/>
    <property type="project" value="TreeGrafter"/>
</dbReference>
<sequence>MAPGKRKRSERASVDGGENRPSPHRPGSTNLGQHDRGSDMRNGGRRLSRGGQGGGRGGRRNDDRNNTNQLTVSARATPTPGPMSPPAKPPIAVQTPTATHEAISSNVKREIAPFDYAYITETYLTSWDTTGREHVVKAGVQARQDGNIMDLATIYQEIIRASLDDRIETSEGGSCIKDILGPEDSSDYPAAQTLFLDSFSMVLDSEELPLNPASRPFVTSTGISAIAMRHILDGHHLQNLNLTRDTFTRVGIRQATILLYRQSNYNLLREESEGYSKLATELFTSSGGNSAATDQATSAHVEASFQRVKGLIGTFDLDVGRVLDITLDVFASLLIKQYRFFVKLLRVSSWWPRHDLHTGGVQFEGLPTWALPGDDSLQDQQAVPSVEKFEKDKAFWTRAREVGLSAFFELGGRQVVDADSKTRILKERGEFDDELDGDRKWIEETGTYPPSGNRTAAQLLGFKLRYYASAARNKDNSLPANLMYLAALLIKIGFISLRDLYPHLWPSDDDMGSVKEAKERELALKNKNNRQGGGTNALMTAGALADDTIPSAGRTREATATKAEEATTTSNEAENKDKLQEPIDQKVSLLVNLLTIGAIPEALFILGRFPWIPDLFPDVIPLINRILVHSIKDVYNLTHPNAPQSSNCLHKKHVDPDQSGMPKGVVRLLQGVQKALLRWPYPDRYDVWETTGYKFYWEDWADIIPVCQNVDDVFTLCGTLLNHSGVNIGRDPSLLSKLARIGVMSLTQDNSPHNLDRWQDLLKRLLVPALSLTKSNTSVVNEVYDMLRFYPASIRYAIYAEWYEGRISRLPAMKQAFDRTKLDTQATMKRISKTNLTAMARMLAKTAYASPGIVFGVALSQIEAYNNLTEVVVECAKYFTDLGYDVLVWSLMSSLGGKDRNRNNAEFALLPSRWLLALSRFAGKVFKRYSIMNLSPIIQYINNSLYQGNSTDLVILKELISQMAGVVPNTDFTDAQLSAMTGGEALQRHTLINLQDKRYESTKTAKRLIKSLTETKLAGQLLLAIAQYRQSAIYAVADSDAHIKLLATMIDNAQAIFFQYLDLLRSNLDVKDFDHHVPGIAELMTDFGLEPALAFTIGRASITRRITQASSQAVKGAGQSLSETTPKVDAEGDVEIKDAPNVENKLEDTVKGELLVKESSSSISPPNQNVNRVNDVYHTIMEPLMTSVTALLPDSTWSAMSPDFYVTFWTSTMSNLNRPDILYDTEIKKIQEQERLVMSDRSDMSRSGMAKKEEQRKRLAETREGILAEMHREAKVYAEGRTRLLKRKSGWFHPTLKADIVSDELLEKCLIPRLLLSPTDADFSFRMIKFLHDNGVPNFRTLSLYGRIFRSHRLRSMIFTCSVREAENLARFLKSTLTDLQKWHQDATTYEEQAWGKRKSLTGFAKALEADGTPKALLDYDAEFGFKNVLFQWHKNLNTALRECLEGTEWMHIRNAITVLKTVGDVFPAIDFMGTAFIKQLETITAREKDVREDLSLTGNAVLVQLKQRTKQWVMVQAFGHHPSKPSPMNGSTQRSSSQSRTSTPRTILKPTALEFQPKSRASSIGASAAKPGEVEDGEVDDTKTVSSSIITPRSAPDSKAVVPATPALAPQRSEILIRREQIQKENAAKALAASQSHSGPPPRPDYQRAPASSAPPDRGPPNRGPPNLPSRPDAPFPTQQQLDRHRHPDRRDSWDSRLPETGRIERSGDRIRDLPGPIRRDQSLREFSRPIDRGPGPERDRDRGRPDPPPRWTAESSRQNVERDLNETHSTDNAGRLSRDGVMPPPRSSGLQGDRGPPINPDRLPNINPERQELVNPERAALISSSDPRSESPRRRDDQRERPSPRTMSPRRHASDRDFPESRRDERFTRGPHSENNTPSRGRIEDVLSTPSGPRIDRALERLPERNDRSPFQPTPHSRSVDPDHGRLNAGSRQQGVDPNFGRLNPVPASDIPSGPRDRHGRGNRAPAGNGPRGDIRAPPEQQIPRPPTPDKPPPTGPSNRLSTRSASGQFDNILSQASSAPATPTAGPTASGVHPERLKHLDPQAQAQALPPLIQHERPNRIGGDGTAIPPLATTNQAGSHHSRPSVPSLNTAGNPPLGPKGSQSSPIASGSNGLAPPTGPASAQERARGGRRQLVGINNTLQQAVQQNGPINVRGRGRVSGGGQQESPIFAPPNQIPPLLPGKPPNRTMPRDNGRDMVNPERLDLFTNNETPNEDKDKDRGSRRERSGRHSRRGSRSPDRTRDFKRGPVEDDRPSRSDHRERRGERDADRERHSGRSPHHTQLTAREPGGSSRESGREGHRERESGRRDGKERDTPDDAPWGGERGPERNAGGRSRDNRGGEERLGGGRGGDERRGGGRDSHGNRGDDSGRKRRGEETGLDSRGHDKRPRRL</sequence>
<dbReference type="Pfam" id="PF11262">
    <property type="entry name" value="Tho2"/>
    <property type="match status" value="1"/>
</dbReference>
<name>A0A9P8C272_9HELO</name>
<evidence type="ECO:0000256" key="3">
    <source>
        <dbReference type="ARBA" id="ARBA00019596"/>
    </source>
</evidence>
<feature type="compositionally biased region" description="Basic and acidic residues" evidence="5">
    <location>
        <begin position="2297"/>
        <end position="2319"/>
    </location>
</feature>
<feature type="compositionally biased region" description="Basic and acidic residues" evidence="5">
    <location>
        <begin position="2337"/>
        <end position="2387"/>
    </location>
</feature>
<feature type="compositionally biased region" description="Pro residues" evidence="5">
    <location>
        <begin position="79"/>
        <end position="89"/>
    </location>
</feature>
<feature type="compositionally biased region" description="Basic residues" evidence="5">
    <location>
        <begin position="2229"/>
        <end position="2238"/>
    </location>
</feature>
<accession>A0A9P8C272</accession>
<dbReference type="GO" id="GO:0006397">
    <property type="term" value="P:mRNA processing"/>
    <property type="evidence" value="ECO:0007669"/>
    <property type="project" value="InterPro"/>
</dbReference>
<evidence type="ECO:0000259" key="7">
    <source>
        <dbReference type="Pfam" id="PF11732"/>
    </source>
</evidence>
<feature type="region of interest" description="Disordered" evidence="5">
    <location>
        <begin position="1"/>
        <end position="90"/>
    </location>
</feature>
<evidence type="ECO:0000256" key="4">
    <source>
        <dbReference type="ARBA" id="ARBA00023242"/>
    </source>
</evidence>
<dbReference type="Pfam" id="PF11732">
    <property type="entry name" value="Thoc2"/>
    <property type="match status" value="1"/>
</dbReference>
<feature type="compositionally biased region" description="Polar residues" evidence="5">
    <location>
        <begin position="2139"/>
        <end position="2153"/>
    </location>
</feature>
<dbReference type="Pfam" id="PF16134">
    <property type="entry name" value="THOC2_N"/>
    <property type="match status" value="1"/>
</dbReference>
<dbReference type="GO" id="GO:0003729">
    <property type="term" value="F:mRNA binding"/>
    <property type="evidence" value="ECO:0007669"/>
    <property type="project" value="TreeGrafter"/>
</dbReference>
<feature type="compositionally biased region" description="Basic and acidic residues" evidence="5">
    <location>
        <begin position="1854"/>
        <end position="1874"/>
    </location>
</feature>
<gene>
    <name evidence="9" type="ORF">BJ875DRAFT_519154</name>
</gene>